<dbReference type="Proteomes" id="UP000789508">
    <property type="component" value="Unassembled WGS sequence"/>
</dbReference>
<dbReference type="EMBL" id="CAJVPS010000534">
    <property type="protein sequence ID" value="CAG8493272.1"/>
    <property type="molecule type" value="Genomic_DNA"/>
</dbReference>
<accession>A0A9N8ZGX0</accession>
<evidence type="ECO:0000313" key="2">
    <source>
        <dbReference type="Proteomes" id="UP000789508"/>
    </source>
</evidence>
<dbReference type="OrthoDB" id="10423369at2759"/>
<reference evidence="1" key="1">
    <citation type="submission" date="2021-06" db="EMBL/GenBank/DDBJ databases">
        <authorList>
            <person name="Kallberg Y."/>
            <person name="Tangrot J."/>
            <person name="Rosling A."/>
        </authorList>
    </citation>
    <scope>NUCLEOTIDE SEQUENCE</scope>
    <source>
        <strain evidence="1">FL130A</strain>
    </source>
</reference>
<sequence length="276" mass="32154">MSASHNNDNNIWHTDKNYSTLLNKTYRVRKSKSETAAENDLKMLRKQKIDEICQALFEPIIIKKQIREEYLTFASVKALLARNNEKTGLNDLAECVISYEWADFTFSSTSPTITLYVNMCNYLQSIEPKTSEDQILEKHRLQNPGEQRGIHWKLNEKNSIVQKALNEMKVWKHPQVIIKQKNIRPEYVATTNRFKPIKPKPTKETAAEDQFQCNYDIAIDNYTTMNNNNTHDHPTMQYYFIDYSTPVNPQNGVSEGSLYNQQVEKFNTFNQADGQN</sequence>
<evidence type="ECO:0000313" key="1">
    <source>
        <dbReference type="EMBL" id="CAG8493272.1"/>
    </source>
</evidence>
<keyword evidence="2" id="KW-1185">Reference proteome</keyword>
<organism evidence="1 2">
    <name type="scientific">Ambispora leptoticha</name>
    <dbReference type="NCBI Taxonomy" id="144679"/>
    <lineage>
        <taxon>Eukaryota</taxon>
        <taxon>Fungi</taxon>
        <taxon>Fungi incertae sedis</taxon>
        <taxon>Mucoromycota</taxon>
        <taxon>Glomeromycotina</taxon>
        <taxon>Glomeromycetes</taxon>
        <taxon>Archaeosporales</taxon>
        <taxon>Ambisporaceae</taxon>
        <taxon>Ambispora</taxon>
    </lineage>
</organism>
<proteinExistence type="predicted"/>
<protein>
    <submittedName>
        <fullName evidence="1">8002_t:CDS:1</fullName>
    </submittedName>
</protein>
<gene>
    <name evidence="1" type="ORF">ALEPTO_LOCUS3099</name>
</gene>
<comment type="caution">
    <text evidence="1">The sequence shown here is derived from an EMBL/GenBank/DDBJ whole genome shotgun (WGS) entry which is preliminary data.</text>
</comment>
<dbReference type="AlphaFoldDB" id="A0A9N8ZGX0"/>
<name>A0A9N8ZGX0_9GLOM</name>